<organism evidence="2 3">
    <name type="scientific">Candidatus Giovannonibacteria bacterium GW2011_GWA2_44_13b</name>
    <dbReference type="NCBI Taxonomy" id="1618647"/>
    <lineage>
        <taxon>Bacteria</taxon>
        <taxon>Candidatus Giovannoniibacteriota</taxon>
    </lineage>
</organism>
<comment type="caution">
    <text evidence="2">The sequence shown here is derived from an EMBL/GenBank/DDBJ whole genome shotgun (WGS) entry which is preliminary data.</text>
</comment>
<dbReference type="EMBL" id="LCHU01000023">
    <property type="protein sequence ID" value="KKT40204.1"/>
    <property type="molecule type" value="Genomic_DNA"/>
</dbReference>
<evidence type="ECO:0008006" key="4">
    <source>
        <dbReference type="Google" id="ProtNLM"/>
    </source>
</evidence>
<dbReference type="NCBIfam" id="TIGR00082">
    <property type="entry name" value="rbfA"/>
    <property type="match status" value="1"/>
</dbReference>
<gene>
    <name evidence="2" type="ORF">UW30_C0023G0002</name>
</gene>
<sequence>MSHNAERLASFLGREVTEFLLRHAVMPEGAFFSVSRVLLDNALDKAQVFILIFPDKLAHESFTEIKHSEREVRKYIASRLKRHKIPHIKFVLDTTQTKQVRLEKLLENIENN</sequence>
<name>A0A0G1JXJ6_9BACT</name>
<dbReference type="Pfam" id="PF02033">
    <property type="entry name" value="RBFA"/>
    <property type="match status" value="1"/>
</dbReference>
<evidence type="ECO:0000313" key="2">
    <source>
        <dbReference type="EMBL" id="KKT40204.1"/>
    </source>
</evidence>
<dbReference type="STRING" id="1618647.UW30_C0023G0002"/>
<protein>
    <recommendedName>
        <fullName evidence="4">Ribosome-binding factor A</fullName>
    </recommendedName>
</protein>
<dbReference type="InterPro" id="IPR015946">
    <property type="entry name" value="KH_dom-like_a/b"/>
</dbReference>
<dbReference type="GO" id="GO:0006364">
    <property type="term" value="P:rRNA processing"/>
    <property type="evidence" value="ECO:0007669"/>
    <property type="project" value="InterPro"/>
</dbReference>
<dbReference type="InterPro" id="IPR000238">
    <property type="entry name" value="RbfA"/>
</dbReference>
<accession>A0A0G1JXJ6</accession>
<dbReference type="SUPFAM" id="SSF89919">
    <property type="entry name" value="Ribosome-binding factor A, RbfA"/>
    <property type="match status" value="1"/>
</dbReference>
<keyword evidence="1" id="KW-0690">Ribosome biogenesis</keyword>
<evidence type="ECO:0000313" key="3">
    <source>
        <dbReference type="Proteomes" id="UP000034736"/>
    </source>
</evidence>
<proteinExistence type="predicted"/>
<dbReference type="Proteomes" id="UP000034736">
    <property type="component" value="Unassembled WGS sequence"/>
</dbReference>
<reference evidence="2 3" key="1">
    <citation type="journal article" date="2015" name="Nature">
        <title>rRNA introns, odd ribosomes, and small enigmatic genomes across a large radiation of phyla.</title>
        <authorList>
            <person name="Brown C.T."/>
            <person name="Hug L.A."/>
            <person name="Thomas B.C."/>
            <person name="Sharon I."/>
            <person name="Castelle C.J."/>
            <person name="Singh A."/>
            <person name="Wilkins M.J."/>
            <person name="Williams K.H."/>
            <person name="Banfield J.F."/>
        </authorList>
    </citation>
    <scope>NUCLEOTIDE SEQUENCE [LARGE SCALE GENOMIC DNA]</scope>
</reference>
<dbReference type="InterPro" id="IPR023799">
    <property type="entry name" value="RbfA_dom_sf"/>
</dbReference>
<dbReference type="AlphaFoldDB" id="A0A0G1JXJ6"/>
<dbReference type="Gene3D" id="3.30.300.20">
    <property type="match status" value="1"/>
</dbReference>
<evidence type="ECO:0000256" key="1">
    <source>
        <dbReference type="ARBA" id="ARBA00022517"/>
    </source>
</evidence>